<keyword evidence="4" id="KW-1185">Reference proteome</keyword>
<dbReference type="STRING" id="4538.I1R8S7"/>
<feature type="transmembrane region" description="Helical" evidence="2">
    <location>
        <begin position="420"/>
        <end position="445"/>
    </location>
</feature>
<dbReference type="Gramene" id="ORGLA12G0193300.1">
    <property type="protein sequence ID" value="ORGLA12G0193300.1"/>
    <property type="gene ID" value="ORGLA12G0193300"/>
</dbReference>
<keyword evidence="2" id="KW-0812">Transmembrane</keyword>
<keyword evidence="2" id="KW-0472">Membrane</keyword>
<name>I1R8S7_ORYGL</name>
<protein>
    <submittedName>
        <fullName evidence="3">Uncharacterized protein</fullName>
    </submittedName>
</protein>
<reference evidence="4" key="2">
    <citation type="submission" date="2018-04" db="EMBL/GenBank/DDBJ databases">
        <title>OglaRS2 (Oryza glaberrima Reference Sequence Version 2).</title>
        <authorList>
            <person name="Zhang J."/>
            <person name="Kudrna D."/>
            <person name="Lee S."/>
            <person name="Talag J."/>
            <person name="Rajasekar S."/>
            <person name="Wing R.A."/>
        </authorList>
    </citation>
    <scope>NUCLEOTIDE SEQUENCE [LARGE SCALE GENOMIC DNA]</scope>
    <source>
        <strain evidence="4">cv. IRGC 96717</strain>
    </source>
</reference>
<organism evidence="3 4">
    <name type="scientific">Oryza glaberrima</name>
    <name type="common">African rice</name>
    <dbReference type="NCBI Taxonomy" id="4538"/>
    <lineage>
        <taxon>Eukaryota</taxon>
        <taxon>Viridiplantae</taxon>
        <taxon>Streptophyta</taxon>
        <taxon>Embryophyta</taxon>
        <taxon>Tracheophyta</taxon>
        <taxon>Spermatophyta</taxon>
        <taxon>Magnoliopsida</taxon>
        <taxon>Liliopsida</taxon>
        <taxon>Poales</taxon>
        <taxon>Poaceae</taxon>
        <taxon>BOP clade</taxon>
        <taxon>Oryzoideae</taxon>
        <taxon>Oryzeae</taxon>
        <taxon>Oryzinae</taxon>
        <taxon>Oryza</taxon>
    </lineage>
</organism>
<dbReference type="OMA" id="EQHKWRY"/>
<evidence type="ECO:0000256" key="1">
    <source>
        <dbReference type="SAM" id="MobiDB-lite"/>
    </source>
</evidence>
<dbReference type="PANTHER" id="PTHR31170:SF25">
    <property type="entry name" value="BNAA09G04570D PROTEIN"/>
    <property type="match status" value="1"/>
</dbReference>
<dbReference type="HOGENOM" id="CLU_020188_0_4_1"/>
<accession>I1R8S7</accession>
<dbReference type="Pfam" id="PF03140">
    <property type="entry name" value="DUF247"/>
    <property type="match status" value="1"/>
</dbReference>
<evidence type="ECO:0000313" key="4">
    <source>
        <dbReference type="Proteomes" id="UP000007306"/>
    </source>
</evidence>
<dbReference type="InterPro" id="IPR004158">
    <property type="entry name" value="DUF247_pln"/>
</dbReference>
<evidence type="ECO:0000313" key="3">
    <source>
        <dbReference type="EnsemblPlants" id="ORGLA12G0193300.1"/>
    </source>
</evidence>
<evidence type="ECO:0000256" key="2">
    <source>
        <dbReference type="SAM" id="Phobius"/>
    </source>
</evidence>
<dbReference type="AlphaFoldDB" id="I1R8S7"/>
<keyword evidence="2" id="KW-1133">Transmembrane helix</keyword>
<dbReference type="EnsemblPlants" id="ORGLA12G0193300.1">
    <property type="protein sequence ID" value="ORGLA12G0193300.1"/>
    <property type="gene ID" value="ORGLA12G0193300"/>
</dbReference>
<dbReference type="Proteomes" id="UP000007306">
    <property type="component" value="Unassembled WGS sequence"/>
</dbReference>
<reference evidence="3" key="1">
    <citation type="submission" date="2015-06" db="UniProtKB">
        <authorList>
            <consortium name="EnsemblPlants"/>
        </authorList>
    </citation>
    <scope>IDENTIFICATION</scope>
</reference>
<sequence>MEQQKWRYLRSFRNRYQHRKNVSTSVALDDIVGEVRKVNALVCYSERTGICDDNNDDFVEMLLLDGCFILELLFRWAKPGSTKQPDPLREVGWVLNLLQSDLILLENQIPFAVLRGLYTLINGSDRLLVELVLQFLKSKSTFLCTPPDPNNDRPQFDHLASQDFHHLLHLFNDAYVPGSRETASSSVPEGSLEVASPGFEGSYETAPSPVPEGSHEAASSSVPEGSLEVVCTSAPAPLAEGSDGAASTTVHERRNGLPPLMKIPSVSELLMVGVKFEMSPGDITQITFDVNKGIMKMPRIVIDQAGLPLLINLVAFEQSRGHRAGTREPLTSYVALMSSLIKSGEDVSILQRSGIIVNLLSDDDEAAINYFSRLGQVCTINYRDNLFAELFNHVNRYHEHKWNKHLAKFKRDYCNSPQSFAAFLVGIILTLASVFGAVMAGCNYFKPKK</sequence>
<proteinExistence type="predicted"/>
<feature type="region of interest" description="Disordered" evidence="1">
    <location>
        <begin position="179"/>
        <end position="221"/>
    </location>
</feature>
<dbReference type="PANTHER" id="PTHR31170">
    <property type="entry name" value="BNAC04G53230D PROTEIN"/>
    <property type="match status" value="1"/>
</dbReference>
<dbReference type="eggNOG" id="ENOG502RY48">
    <property type="taxonomic scope" value="Eukaryota"/>
</dbReference>